<name>U5YDM7_MONSK</name>
<protein>
    <submittedName>
        <fullName evidence="1">Uncharacterized protein</fullName>
    </submittedName>
</protein>
<dbReference type="GeneID" id="17622501"/>
<reference evidence="1" key="1">
    <citation type="journal article" date="2013" name="Genome Biol. Evol.">
        <title>Tracing the evolution of streptophyte algae and their mitochondrial genome.</title>
        <authorList>
            <person name="Turmel M."/>
            <person name="Otis C."/>
            <person name="Lemieux C."/>
        </authorList>
    </citation>
    <scope>NUCLEOTIDE SEQUENCE</scope>
</reference>
<dbReference type="RefSeq" id="YP_008802531.1">
    <property type="nucleotide sequence ID" value="NC_022797.1"/>
</dbReference>
<dbReference type="AlphaFoldDB" id="U5YDM7"/>
<accession>U5YDM7</accession>
<evidence type="ECO:0000313" key="1">
    <source>
        <dbReference type="EMBL" id="AGZ90184.1"/>
    </source>
</evidence>
<organism evidence="1">
    <name type="scientific">Monomastix sp. (strain OKE-1)</name>
    <dbReference type="NCBI Taxonomy" id="141716"/>
    <lineage>
        <taxon>Eukaryota</taxon>
        <taxon>Viridiplantae</taxon>
        <taxon>Chlorophyta</taxon>
        <taxon>Mamiellophyceae</taxon>
        <taxon>Monomastigales</taxon>
        <taxon>Monomastigaceae</taxon>
        <taxon>Monomastix</taxon>
    </lineage>
</organism>
<dbReference type="EMBL" id="KF060939">
    <property type="protein sequence ID" value="AGZ90184.1"/>
    <property type="molecule type" value="Genomic_DNA"/>
</dbReference>
<sequence length="101" mass="11911">MKISLFFFLYRNTSEIQTSPCRSSVPLELHPFRHTSKSITLEKRSRHTSTSGRAWMVRRVKLQEKQQAARSILRKFFGRESSFLQIRGQQWTACQRYGAES</sequence>
<keyword evidence="1" id="KW-0496">Mitochondrion</keyword>
<gene>
    <name evidence="1" type="primary">orf101</name>
</gene>
<proteinExistence type="predicted"/>
<geneLocation type="mitochondrion" evidence="1"/>